<comment type="caution">
    <text evidence="2">The sequence shown here is derived from an EMBL/GenBank/DDBJ whole genome shotgun (WGS) entry which is preliminary data.</text>
</comment>
<evidence type="ECO:0008006" key="4">
    <source>
        <dbReference type="Google" id="ProtNLM"/>
    </source>
</evidence>
<feature type="transmembrane region" description="Helical" evidence="1">
    <location>
        <begin position="94"/>
        <end position="118"/>
    </location>
</feature>
<protein>
    <recommendedName>
        <fullName evidence="4">Transmembrane protein</fullName>
    </recommendedName>
</protein>
<proteinExistence type="predicted"/>
<dbReference type="AlphaFoldDB" id="A0A2S5RDN1"/>
<dbReference type="EMBL" id="PHNE01000002">
    <property type="protein sequence ID" value="PPE05426.1"/>
    <property type="molecule type" value="Genomic_DNA"/>
</dbReference>
<feature type="transmembrane region" description="Helical" evidence="1">
    <location>
        <begin position="195"/>
        <end position="221"/>
    </location>
</feature>
<accession>A0A2S5RDN1</accession>
<evidence type="ECO:0000313" key="2">
    <source>
        <dbReference type="EMBL" id="PPE05426.1"/>
    </source>
</evidence>
<sequence>MVKQTKFYQNSLFWIITFLILSIIIFLLCVFFNSLILSILNLSIKKPGKIIYETYFVILLGIVTQSILILSVLNIICCSVFLKNRDDLDSCRKLIKIMILINITAFYTWPWYLILLAINLLLYKTLDLEQKIYLFKKDEKVLEIKSLNQIGLLTLLILFISCIFIYYSLTGLLFTGQILWYQNNLSKTILVSTWVLILVLMLALLIIIQCAINIGVCSLLMNNFQLTNNQNPFLHYLILENLWSFWSIVGIISFIPISIFMFQKYQKLNFNTTLNMQ</sequence>
<keyword evidence="3" id="KW-1185">Reference proteome</keyword>
<feature type="transmembrane region" description="Helical" evidence="1">
    <location>
        <begin position="150"/>
        <end position="174"/>
    </location>
</feature>
<gene>
    <name evidence="2" type="ORF">ELUCI_v1c05180</name>
</gene>
<name>A0A2S5RDN1_9MOLU</name>
<organism evidence="2 3">
    <name type="scientific">Williamsoniiplasma lucivorax</name>
    <dbReference type="NCBI Taxonomy" id="209274"/>
    <lineage>
        <taxon>Bacteria</taxon>
        <taxon>Bacillati</taxon>
        <taxon>Mycoplasmatota</taxon>
        <taxon>Mollicutes</taxon>
        <taxon>Entomoplasmatales</taxon>
        <taxon>Williamsoniiplasma</taxon>
    </lineage>
</organism>
<feature type="transmembrane region" description="Helical" evidence="1">
    <location>
        <begin position="12"/>
        <end position="36"/>
    </location>
</feature>
<keyword evidence="1" id="KW-1133">Transmembrane helix</keyword>
<evidence type="ECO:0000313" key="3">
    <source>
        <dbReference type="Proteomes" id="UP000237865"/>
    </source>
</evidence>
<reference evidence="2 3" key="1">
    <citation type="submission" date="2017-11" db="EMBL/GenBank/DDBJ databases">
        <title>Genome sequence of Entomoplasma lucivorax PIPN-2 (ATCC 49196).</title>
        <authorList>
            <person name="Lo W.-S."/>
            <person name="Gasparich G.E."/>
            <person name="Kuo C.-H."/>
        </authorList>
    </citation>
    <scope>NUCLEOTIDE SEQUENCE [LARGE SCALE GENOMIC DNA]</scope>
    <source>
        <strain evidence="2 3">PIPN-2</strain>
    </source>
</reference>
<evidence type="ECO:0000256" key="1">
    <source>
        <dbReference type="SAM" id="Phobius"/>
    </source>
</evidence>
<feature type="transmembrane region" description="Helical" evidence="1">
    <location>
        <begin position="56"/>
        <end position="82"/>
    </location>
</feature>
<dbReference type="Proteomes" id="UP000237865">
    <property type="component" value="Unassembled WGS sequence"/>
</dbReference>
<keyword evidence="1" id="KW-0812">Transmembrane</keyword>
<feature type="transmembrane region" description="Helical" evidence="1">
    <location>
        <begin position="241"/>
        <end position="262"/>
    </location>
</feature>
<keyword evidence="1" id="KW-0472">Membrane</keyword>